<accession>A0A3L8SE75</accession>
<dbReference type="EMBL" id="QUSF01000026">
    <property type="protein sequence ID" value="RLW00678.1"/>
    <property type="molecule type" value="Genomic_DNA"/>
</dbReference>
<proteinExistence type="predicted"/>
<dbReference type="OrthoDB" id="10275564at2759"/>
<evidence type="ECO:0000313" key="2">
    <source>
        <dbReference type="Proteomes" id="UP000276834"/>
    </source>
</evidence>
<organism evidence="1 2">
    <name type="scientific">Chloebia gouldiae</name>
    <name type="common">Gouldian finch</name>
    <name type="synonym">Erythrura gouldiae</name>
    <dbReference type="NCBI Taxonomy" id="44316"/>
    <lineage>
        <taxon>Eukaryota</taxon>
        <taxon>Metazoa</taxon>
        <taxon>Chordata</taxon>
        <taxon>Craniata</taxon>
        <taxon>Vertebrata</taxon>
        <taxon>Euteleostomi</taxon>
        <taxon>Archelosauria</taxon>
        <taxon>Archosauria</taxon>
        <taxon>Dinosauria</taxon>
        <taxon>Saurischia</taxon>
        <taxon>Theropoda</taxon>
        <taxon>Coelurosauria</taxon>
        <taxon>Aves</taxon>
        <taxon>Neognathae</taxon>
        <taxon>Neoaves</taxon>
        <taxon>Telluraves</taxon>
        <taxon>Australaves</taxon>
        <taxon>Passeriformes</taxon>
        <taxon>Passeroidea</taxon>
        <taxon>Passeridae</taxon>
        <taxon>Chloebia</taxon>
    </lineage>
</organism>
<protein>
    <submittedName>
        <fullName evidence="1">Uncharacterized protein</fullName>
    </submittedName>
</protein>
<keyword evidence="2" id="KW-1185">Reference proteome</keyword>
<name>A0A3L8SE75_CHLGU</name>
<gene>
    <name evidence="1" type="ORF">DV515_00008619</name>
</gene>
<evidence type="ECO:0000313" key="1">
    <source>
        <dbReference type="EMBL" id="RLW00678.1"/>
    </source>
</evidence>
<reference evidence="1 2" key="1">
    <citation type="journal article" date="2018" name="Proc. R. Soc. B">
        <title>A non-coding region near Follistatin controls head colour polymorphism in the Gouldian finch.</title>
        <authorList>
            <person name="Toomey M.B."/>
            <person name="Marques C.I."/>
            <person name="Andrade P."/>
            <person name="Araujo P.M."/>
            <person name="Sabatino S."/>
            <person name="Gazda M.A."/>
            <person name="Afonso S."/>
            <person name="Lopes R.J."/>
            <person name="Corbo J.C."/>
            <person name="Carneiro M."/>
        </authorList>
    </citation>
    <scope>NUCLEOTIDE SEQUENCE [LARGE SCALE GENOMIC DNA]</scope>
    <source>
        <strain evidence="1">Red01</strain>
        <tissue evidence="1">Muscle</tissue>
    </source>
</reference>
<comment type="caution">
    <text evidence="1">The sequence shown here is derived from an EMBL/GenBank/DDBJ whole genome shotgun (WGS) entry which is preliminary data.</text>
</comment>
<dbReference type="AlphaFoldDB" id="A0A3L8SE75"/>
<sequence>MKTNLRHQMWMHQTIKTGIPVPAPDKRELMLPAALTLSAQRLLESDSHCKVFPTAELHPKIQSLRTEKLPVAFP</sequence>
<dbReference type="Proteomes" id="UP000276834">
    <property type="component" value="Unassembled WGS sequence"/>
</dbReference>